<protein>
    <submittedName>
        <fullName evidence="2">Uncharacterized protein</fullName>
    </submittedName>
</protein>
<keyword evidence="1" id="KW-0812">Transmembrane</keyword>
<reference evidence="3" key="1">
    <citation type="journal article" date="2021" name="ISME J.">
        <title>Evolutionary origin and ecological implication of a unique nif island in free-living Bradyrhizobium lineages.</title>
        <authorList>
            <person name="Tao J."/>
        </authorList>
    </citation>
    <scope>NUCLEOTIDE SEQUENCE [LARGE SCALE GENOMIC DNA]</scope>
    <source>
        <strain evidence="3">SZCCT0094</strain>
    </source>
</reference>
<keyword evidence="1" id="KW-0472">Membrane</keyword>
<dbReference type="Proteomes" id="UP001314635">
    <property type="component" value="Unassembled WGS sequence"/>
</dbReference>
<comment type="caution">
    <text evidence="2">The sequence shown here is derived from an EMBL/GenBank/DDBJ whole genome shotgun (WGS) entry which is preliminary data.</text>
</comment>
<proteinExistence type="predicted"/>
<sequence>MLEMVKSSIVLFFRGKLFADPAKVYRQTATGALATAVILFGLTKLGLPIIASAAIAGLIGGAAQPYLFKDLRYR</sequence>
<dbReference type="EMBL" id="JAFCLK010000025">
    <property type="protein sequence ID" value="MBR1138945.1"/>
    <property type="molecule type" value="Genomic_DNA"/>
</dbReference>
<organism evidence="2 3">
    <name type="scientific">Bradyrhizobium denitrificans</name>
    <dbReference type="NCBI Taxonomy" id="2734912"/>
    <lineage>
        <taxon>Bacteria</taxon>
        <taxon>Pseudomonadati</taxon>
        <taxon>Pseudomonadota</taxon>
        <taxon>Alphaproteobacteria</taxon>
        <taxon>Hyphomicrobiales</taxon>
        <taxon>Nitrobacteraceae</taxon>
        <taxon>Bradyrhizobium</taxon>
    </lineage>
</organism>
<evidence type="ECO:0000256" key="1">
    <source>
        <dbReference type="SAM" id="Phobius"/>
    </source>
</evidence>
<keyword evidence="1" id="KW-1133">Transmembrane helix</keyword>
<evidence type="ECO:0000313" key="2">
    <source>
        <dbReference type="EMBL" id="MBR1138945.1"/>
    </source>
</evidence>
<name>A0ABS5GC79_9BRAD</name>
<keyword evidence="3" id="KW-1185">Reference proteome</keyword>
<feature type="transmembrane region" description="Helical" evidence="1">
    <location>
        <begin position="49"/>
        <end position="68"/>
    </location>
</feature>
<evidence type="ECO:0000313" key="3">
    <source>
        <dbReference type="Proteomes" id="UP001314635"/>
    </source>
</evidence>
<dbReference type="RefSeq" id="WP_012040805.1">
    <property type="nucleotide sequence ID" value="NZ_JAFCLK010000025.1"/>
</dbReference>
<accession>A0ABS5GC79</accession>
<gene>
    <name evidence="2" type="ORF">JQ619_24575</name>
</gene>